<sequence>MAVVTNLRHRLMLGWHSSVTSTAKRRRIRSSAQTLPSL</sequence>
<gene>
    <name evidence="1" type="ORF">L917_19737</name>
</gene>
<dbReference type="EMBL" id="KI682973">
    <property type="protein sequence ID" value="ETL79688.1"/>
    <property type="molecule type" value="Genomic_DNA"/>
</dbReference>
<name>W2K3H1_PHYNI</name>
<protein>
    <submittedName>
        <fullName evidence="1">Uncharacterized protein</fullName>
    </submittedName>
</protein>
<organism evidence="1">
    <name type="scientific">Phytophthora nicotianae</name>
    <name type="common">Potato buckeye rot agent</name>
    <name type="synonym">Phytophthora parasitica</name>
    <dbReference type="NCBI Taxonomy" id="4792"/>
    <lineage>
        <taxon>Eukaryota</taxon>
        <taxon>Sar</taxon>
        <taxon>Stramenopiles</taxon>
        <taxon>Oomycota</taxon>
        <taxon>Peronosporomycetes</taxon>
        <taxon>Peronosporales</taxon>
        <taxon>Peronosporaceae</taxon>
        <taxon>Phytophthora</taxon>
    </lineage>
</organism>
<dbReference type="AlphaFoldDB" id="W2K3H1"/>
<evidence type="ECO:0000313" key="1">
    <source>
        <dbReference type="EMBL" id="ETL79688.1"/>
    </source>
</evidence>
<accession>W2K3H1</accession>
<dbReference type="Proteomes" id="UP000054423">
    <property type="component" value="Unassembled WGS sequence"/>
</dbReference>
<reference evidence="1" key="1">
    <citation type="submission" date="2013-11" db="EMBL/GenBank/DDBJ databases">
        <title>The Genome Sequence of Phytophthora parasitica CHvinca01.</title>
        <authorList>
            <consortium name="The Broad Institute Genomics Platform"/>
            <person name="Russ C."/>
            <person name="Tyler B."/>
            <person name="Panabieres F."/>
            <person name="Shan W."/>
            <person name="Tripathy S."/>
            <person name="Grunwald N."/>
            <person name="Machado M."/>
            <person name="Johnson C.S."/>
            <person name="Arredondo F."/>
            <person name="Hong C."/>
            <person name="Coffey M."/>
            <person name="Young S.K."/>
            <person name="Zeng Q."/>
            <person name="Gargeya S."/>
            <person name="Fitzgerald M."/>
            <person name="Abouelleil A."/>
            <person name="Alvarado L."/>
            <person name="Chapman S.B."/>
            <person name="Gainer-Dewar J."/>
            <person name="Goldberg J."/>
            <person name="Griggs A."/>
            <person name="Gujja S."/>
            <person name="Hansen M."/>
            <person name="Howarth C."/>
            <person name="Imamovic A."/>
            <person name="Ireland A."/>
            <person name="Larimer J."/>
            <person name="McCowan C."/>
            <person name="Murphy C."/>
            <person name="Pearson M."/>
            <person name="Poon T.W."/>
            <person name="Priest M."/>
            <person name="Roberts A."/>
            <person name="Saif S."/>
            <person name="Shea T."/>
            <person name="Sykes S."/>
            <person name="Wortman J."/>
            <person name="Nusbaum C."/>
            <person name="Birren B."/>
        </authorList>
    </citation>
    <scope>NUCLEOTIDE SEQUENCE [LARGE SCALE GENOMIC DNA]</scope>
    <source>
        <strain evidence="1">CHvinca01</strain>
    </source>
</reference>
<proteinExistence type="predicted"/>